<evidence type="ECO:0000313" key="1">
    <source>
        <dbReference type="EMBL" id="KAK3871794.1"/>
    </source>
</evidence>
<comment type="caution">
    <text evidence="1">The sequence shown here is derived from an EMBL/GenBank/DDBJ whole genome shotgun (WGS) entry which is preliminary data.</text>
</comment>
<protein>
    <submittedName>
        <fullName evidence="1">Uncharacterized protein</fullName>
    </submittedName>
</protein>
<accession>A0AAE1KEY6</accession>
<organism evidence="1 2">
    <name type="scientific">Petrolisthes cinctipes</name>
    <name type="common">Flat porcelain crab</name>
    <dbReference type="NCBI Taxonomy" id="88211"/>
    <lineage>
        <taxon>Eukaryota</taxon>
        <taxon>Metazoa</taxon>
        <taxon>Ecdysozoa</taxon>
        <taxon>Arthropoda</taxon>
        <taxon>Crustacea</taxon>
        <taxon>Multicrustacea</taxon>
        <taxon>Malacostraca</taxon>
        <taxon>Eumalacostraca</taxon>
        <taxon>Eucarida</taxon>
        <taxon>Decapoda</taxon>
        <taxon>Pleocyemata</taxon>
        <taxon>Anomura</taxon>
        <taxon>Galatheoidea</taxon>
        <taxon>Porcellanidae</taxon>
        <taxon>Petrolisthes</taxon>
    </lineage>
</organism>
<keyword evidence="2" id="KW-1185">Reference proteome</keyword>
<reference evidence="1" key="1">
    <citation type="submission" date="2023-10" db="EMBL/GenBank/DDBJ databases">
        <title>Genome assemblies of two species of porcelain crab, Petrolisthes cinctipes and Petrolisthes manimaculis (Anomura: Porcellanidae).</title>
        <authorList>
            <person name="Angst P."/>
        </authorList>
    </citation>
    <scope>NUCLEOTIDE SEQUENCE</scope>
    <source>
        <strain evidence="1">PB745_01</strain>
        <tissue evidence="1">Gill</tissue>
    </source>
</reference>
<proteinExistence type="predicted"/>
<evidence type="ECO:0000313" key="2">
    <source>
        <dbReference type="Proteomes" id="UP001286313"/>
    </source>
</evidence>
<sequence>MGTGQVAALVTEARPFDVDLEDLSDEESSIQKLQEELIEVQHDETLRFNFQQQSLGVFRTAEKEKPVLGREAEKVLLQFATTYLCESGFASLAAIKTKSRNRLQPEHDLRVALSTIEPRMDKFTSKFQPQGSH</sequence>
<dbReference type="Proteomes" id="UP001286313">
    <property type="component" value="Unassembled WGS sequence"/>
</dbReference>
<dbReference type="PANTHER" id="PTHR45913:SF19">
    <property type="entry name" value="LOW QUALITY PROTEIN: ZINC FINGER BED DOMAIN-CONTAINING PROTEIN 5-LIKE"/>
    <property type="match status" value="1"/>
</dbReference>
<gene>
    <name evidence="1" type="ORF">Pcinc_023081</name>
</gene>
<dbReference type="PANTHER" id="PTHR45913">
    <property type="entry name" value="EPM2A-INTERACTING PROTEIN 1"/>
    <property type="match status" value="1"/>
</dbReference>
<name>A0AAE1KEY6_PETCI</name>
<dbReference type="EMBL" id="JAWQEG010002467">
    <property type="protein sequence ID" value="KAK3871794.1"/>
    <property type="molecule type" value="Genomic_DNA"/>
</dbReference>
<dbReference type="AlphaFoldDB" id="A0AAE1KEY6"/>